<dbReference type="GeneID" id="92361108"/>
<dbReference type="EMBL" id="JAFHLR010000026">
    <property type="protein sequence ID" value="KAG5476244.1"/>
    <property type="molecule type" value="Genomic_DNA"/>
</dbReference>
<feature type="region of interest" description="Disordered" evidence="1">
    <location>
        <begin position="1363"/>
        <end position="1395"/>
    </location>
</feature>
<sequence>MRSRRQNVSDAVSVLGMDPWKDDRVRDFVAINTIQRLRAYHLPASAPMPVMDEVNAARARNLILLPRADPDYRPCLGEQPPSRAQLRARRRARERQERRERCQEQKEEADGNCQSGNSPEYSSTSAPTSSSSGDCSDVDGERASKNDATSSVTNRYFRIDPATLTKQAGPRSLTAFCATATAAPSAQCAIDRARSVFFGASSFTSSTSPRRLVNSPHVPLTPSMESTTTVACWSGMHAPRSPKEASASITTSPVLYDSRTAQCRSGREVTAVATEDGSATSLPPAPPASSTVRSLGMELDAYREANSTPLRPPPLMRYTGVSAQLEARETMQTTASAGVDSSGWDESPNDSALLVPHEAAKPEADAPYESTPAKATATAPPSATEPSPISLEATPAAIRPPSPRLAVARRNAVTTPSQSHDCSSSDRSADIKHTCDVCEAIVQYYQSMLTKGVVLDRYNHKDLAFVWWVLGRNMDVAALENRGPMRREALMITLRNFYYTLLSAEEAKAKAAAAEVEKSHTEGEGLGGMSGAATSASAGGRASLTGSADTTATGSRQGVTEDTEEHWSRASRKATGSSSNAEDTLADASVAIRLSRPRSRDTHADRASAAAAASIGHTDSSGVAGTGIFTMAPKRSRRGKSLFSSHSGEEQHDAEHPVEEDGVIGVNEADGQESMLATPMRGRTSVPSPSKKVLNKEIAAPEDRFRSASGDARGRSSSAVGEGLAAAMRKEHADETATSAAPVGVDDALGNEVDTLRVQAEGDTSSLASSANASRAGSVAQGSSTKVPRRHRRAAERDKAVEETWFSTRTGRRAAAIKATAQLELQGSADAMAYRKPMEAEPCADTPRAAKAAAVRRLKKEASAIATAKELDTVAVSATPTVPASSSAASKVPRKKCTASKRARSPSHENFPDEGLGSPGSGSSVASDAELTKEEEKGRNAEAPHTVLRGSASKSKSRVTAPAKAPTTANACPSPGKATAPPSEATTTDAATGSTATALKKGGRGEEHRGRPRGSCKLPRISSLATEDHVISGLASVARSSQRRRDVEEPSTAALTGTLSETAACDRRTDAVGIRIASPSCAPSKAGEGANSLGHPVCEVPLHLTPHERVVRARIQQRMGVPLPAPPPRSSAGLISHDVSLDAPQATVYSSYTFLLSSFRTAASAQNSHDNSDHEWRAITAPVLWYGQVISPVAADESRTNDGSGASSRRLAREKTIAAACSEDVVLNGSAPSLATSIATAAVVPTRQRGRKRRIEGGVDPSLRGNVLWHDQVALERLVEGRLTQSAEPGQAAVSRIMESGQAKCGASVTEILQVKEEHRGSSEEAEKTAGEAHVKTEVAVADLDVVSPVPPAGPSLAREAAASLNTAGRTGKDAAAPTEEALAPEQHRCDSAQRAPMPQASVFGDLPYAQQCLLVWSAAGLLERHVHQRQMAELRRKRVLERCGRMATRRMAASAAAVVQDRITNGGVHGIAQNAAAQLAGELRRGIGDSISSMSAEESDASEEERAVEKRIRRSALGRSRGMPRKVEADDHLHCLGQVSDQSATSRSSSANSSSASSEERLRNAMRPLPRRAYDYWASYRCASDNG</sequence>
<keyword evidence="3" id="KW-1185">Reference proteome</keyword>
<feature type="compositionally biased region" description="Low complexity" evidence="1">
    <location>
        <begin position="531"/>
        <end position="548"/>
    </location>
</feature>
<feature type="region of interest" description="Disordered" evidence="1">
    <location>
        <begin position="273"/>
        <end position="292"/>
    </location>
</feature>
<feature type="region of interest" description="Disordered" evidence="1">
    <location>
        <begin position="520"/>
        <end position="661"/>
    </location>
</feature>
<feature type="compositionally biased region" description="Low complexity" evidence="1">
    <location>
        <begin position="985"/>
        <end position="998"/>
    </location>
</feature>
<feature type="region of interest" description="Disordered" evidence="1">
    <location>
        <begin position="879"/>
        <end position="1020"/>
    </location>
</feature>
<evidence type="ECO:0000313" key="2">
    <source>
        <dbReference type="EMBL" id="KAG5476244.1"/>
    </source>
</evidence>
<feature type="region of interest" description="Disordered" evidence="1">
    <location>
        <begin position="69"/>
        <end position="149"/>
    </location>
</feature>
<reference evidence="3" key="1">
    <citation type="journal article" date="2021" name="Microbiol. Resour. Announc.">
        <title>LGAAP: Leishmaniinae Genome Assembly and Annotation Pipeline.</title>
        <authorList>
            <person name="Almutairi H."/>
            <person name="Urbaniak M.D."/>
            <person name="Bates M.D."/>
            <person name="Jariyapan N."/>
            <person name="Kwakye-Nuako G."/>
            <person name="Thomaz-Soccol V."/>
            <person name="Al-Salem W.S."/>
            <person name="Dillon R.J."/>
            <person name="Bates P.A."/>
            <person name="Gatherer D."/>
        </authorList>
    </citation>
    <scope>NUCLEOTIDE SEQUENCE [LARGE SCALE GENOMIC DNA]</scope>
</reference>
<feature type="compositionally biased region" description="Low complexity" evidence="1">
    <location>
        <begin position="1375"/>
        <end position="1385"/>
    </location>
</feature>
<feature type="compositionally biased region" description="Basic and acidic residues" evidence="1">
    <location>
        <begin position="930"/>
        <end position="942"/>
    </location>
</feature>
<reference evidence="3" key="2">
    <citation type="journal article" date="2021" name="Sci. Data">
        <title>Chromosome-scale genome sequencing, assembly and annotation of six genomes from subfamily Leishmaniinae.</title>
        <authorList>
            <person name="Almutairi H."/>
            <person name="Urbaniak M.D."/>
            <person name="Bates M.D."/>
            <person name="Jariyapan N."/>
            <person name="Kwakye-Nuako G."/>
            <person name="Thomaz Soccol V."/>
            <person name="Al-Salem W.S."/>
            <person name="Dillon R.J."/>
            <person name="Bates P.A."/>
            <person name="Gatherer D."/>
        </authorList>
    </citation>
    <scope>NUCLEOTIDE SEQUENCE [LARGE SCALE GENOMIC DNA]</scope>
</reference>
<comment type="caution">
    <text evidence="2">The sequence shown here is derived from an EMBL/GenBank/DDBJ whole genome shotgun (WGS) entry which is preliminary data.</text>
</comment>
<feature type="compositionally biased region" description="Low complexity" evidence="1">
    <location>
        <begin position="707"/>
        <end position="721"/>
    </location>
</feature>
<feature type="compositionally biased region" description="Basic and acidic residues" evidence="1">
    <location>
        <begin position="94"/>
        <end position="109"/>
    </location>
</feature>
<organism evidence="2 3">
    <name type="scientific">Leishmania orientalis</name>
    <dbReference type="NCBI Taxonomy" id="2249476"/>
    <lineage>
        <taxon>Eukaryota</taxon>
        <taxon>Discoba</taxon>
        <taxon>Euglenozoa</taxon>
        <taxon>Kinetoplastea</taxon>
        <taxon>Metakinetoplastina</taxon>
        <taxon>Trypanosomatida</taxon>
        <taxon>Trypanosomatidae</taxon>
        <taxon>Leishmaniinae</taxon>
        <taxon>Leishmania</taxon>
    </lineage>
</organism>
<dbReference type="RefSeq" id="XP_067062477.1">
    <property type="nucleotide sequence ID" value="XM_067207174.1"/>
</dbReference>
<name>A0A836GP78_9TRYP</name>
<protein>
    <submittedName>
        <fullName evidence="2">Uncharacterized protein</fullName>
    </submittedName>
</protein>
<feature type="compositionally biased region" description="Basic and acidic residues" evidence="1">
    <location>
        <begin position="647"/>
        <end position="659"/>
    </location>
</feature>
<gene>
    <name evidence="2" type="ORF">LSCM4_05224</name>
</gene>
<feature type="compositionally biased region" description="Basic residues" evidence="1">
    <location>
        <begin position="892"/>
        <end position="905"/>
    </location>
</feature>
<feature type="region of interest" description="Disordered" evidence="1">
    <location>
        <begin position="674"/>
        <end position="746"/>
    </location>
</feature>
<feature type="region of interest" description="Disordered" evidence="1">
    <location>
        <begin position="761"/>
        <end position="801"/>
    </location>
</feature>
<feature type="compositionally biased region" description="Low complexity" evidence="1">
    <location>
        <begin position="765"/>
        <end position="780"/>
    </location>
</feature>
<evidence type="ECO:0000313" key="3">
    <source>
        <dbReference type="Proteomes" id="UP000674143"/>
    </source>
</evidence>
<dbReference type="KEGG" id="loi:92361108"/>
<proteinExistence type="predicted"/>
<feature type="compositionally biased region" description="Polar residues" evidence="1">
    <location>
        <begin position="549"/>
        <end position="560"/>
    </location>
</feature>
<feature type="compositionally biased region" description="Low complexity" evidence="1">
    <location>
        <begin position="879"/>
        <end position="890"/>
    </location>
</feature>
<feature type="compositionally biased region" description="Low complexity" evidence="1">
    <location>
        <begin position="370"/>
        <end position="390"/>
    </location>
</feature>
<feature type="region of interest" description="Disordered" evidence="1">
    <location>
        <begin position="1539"/>
        <end position="1567"/>
    </location>
</feature>
<feature type="region of interest" description="Disordered" evidence="1">
    <location>
        <begin position="331"/>
        <end position="401"/>
    </location>
</feature>
<feature type="compositionally biased region" description="Low complexity" evidence="1">
    <location>
        <begin position="118"/>
        <end position="132"/>
    </location>
</feature>
<evidence type="ECO:0000256" key="1">
    <source>
        <dbReference type="SAM" id="MobiDB-lite"/>
    </source>
</evidence>
<dbReference type="Proteomes" id="UP000674143">
    <property type="component" value="Unassembled WGS sequence"/>
</dbReference>
<feature type="region of interest" description="Disordered" evidence="1">
    <location>
        <begin position="1492"/>
        <end position="1527"/>
    </location>
</feature>
<feature type="compositionally biased region" description="Low complexity" evidence="1">
    <location>
        <begin position="1541"/>
        <end position="1558"/>
    </location>
</feature>
<feature type="compositionally biased region" description="Low complexity" evidence="1">
    <location>
        <begin position="960"/>
        <end position="973"/>
    </location>
</feature>
<accession>A0A836GP78</accession>